<feature type="compositionally biased region" description="Basic and acidic residues" evidence="1">
    <location>
        <begin position="1"/>
        <end position="11"/>
    </location>
</feature>
<feature type="region of interest" description="Disordered" evidence="1">
    <location>
        <begin position="1"/>
        <end position="35"/>
    </location>
</feature>
<organism evidence="2">
    <name type="scientific">Salmonella phage vB_SEnST11_KE23</name>
    <dbReference type="NCBI Taxonomy" id="3161174"/>
    <lineage>
        <taxon>Viruses</taxon>
        <taxon>Duplodnaviria</taxon>
        <taxon>Heunggongvirae</taxon>
        <taxon>Uroviricota</taxon>
        <taxon>Caudoviricetes</taxon>
        <taxon>Vequintavirinae</taxon>
        <taxon>Seunavirus</taxon>
    </lineage>
</organism>
<accession>A0AAU8GFU3</accession>
<gene>
    <name evidence="2" type="ORF">YRYPWZST_CDS0179</name>
</gene>
<protein>
    <submittedName>
        <fullName evidence="2">Uncharacterized protein</fullName>
    </submittedName>
</protein>
<reference evidence="2" key="1">
    <citation type="submission" date="2024-05" db="EMBL/GenBank/DDBJ databases">
        <authorList>
            <person name="Mugo M.M."/>
            <person name="Musyoki A.M."/>
            <person name="Makumi A.M."/>
            <person name="Mutai I."/>
            <person name="Drechsel O."/>
            <person name="Kering K.K."/>
            <person name="Muturi P."/>
            <person name="Mbae C.K."/>
            <person name="Kariuki S.M."/>
        </authorList>
    </citation>
    <scope>NUCLEOTIDE SEQUENCE</scope>
</reference>
<proteinExistence type="predicted"/>
<evidence type="ECO:0000256" key="1">
    <source>
        <dbReference type="SAM" id="MobiDB-lite"/>
    </source>
</evidence>
<name>A0AAU8GFU3_9CAUD</name>
<sequence>MLRPCTREYNRGDNSCQQDLHNPRRLLKQEMKPLL</sequence>
<evidence type="ECO:0000313" key="2">
    <source>
        <dbReference type="EMBL" id="XCH40580.1"/>
    </source>
</evidence>
<dbReference type="EMBL" id="PP856722">
    <property type="protein sequence ID" value="XCH40580.1"/>
    <property type="molecule type" value="Genomic_DNA"/>
</dbReference>